<organism evidence="1 2">
    <name type="scientific">Paracoccus aerius</name>
    <dbReference type="NCBI Taxonomy" id="1915382"/>
    <lineage>
        <taxon>Bacteria</taxon>
        <taxon>Pseudomonadati</taxon>
        <taxon>Pseudomonadota</taxon>
        <taxon>Alphaproteobacteria</taxon>
        <taxon>Rhodobacterales</taxon>
        <taxon>Paracoccaceae</taxon>
        <taxon>Paracoccus</taxon>
    </lineage>
</organism>
<keyword evidence="2" id="KW-1185">Reference proteome</keyword>
<comment type="caution">
    <text evidence="1">The sequence shown here is derived from an EMBL/GenBank/DDBJ whole genome shotgun (WGS) entry which is preliminary data.</text>
</comment>
<accession>A0ABS1SAW8</accession>
<gene>
    <name evidence="1" type="ORF">JL111_19675</name>
</gene>
<dbReference type="Pfam" id="PF13148">
    <property type="entry name" value="DUF3987"/>
    <property type="match status" value="1"/>
</dbReference>
<dbReference type="EMBL" id="JAESHT010000040">
    <property type="protein sequence ID" value="MBL3675689.1"/>
    <property type="molecule type" value="Genomic_DNA"/>
</dbReference>
<dbReference type="Proteomes" id="UP000644749">
    <property type="component" value="Unassembled WGS sequence"/>
</dbReference>
<dbReference type="RefSeq" id="WP_191313119.1">
    <property type="nucleotide sequence ID" value="NZ_BNCL01000043.1"/>
</dbReference>
<evidence type="ECO:0000313" key="1">
    <source>
        <dbReference type="EMBL" id="MBL3675689.1"/>
    </source>
</evidence>
<name>A0ABS1SAW8_9RHOB</name>
<evidence type="ECO:0000313" key="2">
    <source>
        <dbReference type="Proteomes" id="UP000644749"/>
    </source>
</evidence>
<reference evidence="1 2" key="1">
    <citation type="submission" date="2021-01" db="EMBL/GenBank/DDBJ databases">
        <title>011410 draft genome.</title>
        <authorList>
            <person name="Lang L."/>
        </authorList>
    </citation>
    <scope>NUCLEOTIDE SEQUENCE [LARGE SCALE GENOMIC DNA]</scope>
    <source>
        <strain evidence="1 2">KCTC 42845</strain>
    </source>
</reference>
<dbReference type="InterPro" id="IPR025048">
    <property type="entry name" value="DUF3987"/>
</dbReference>
<protein>
    <submittedName>
        <fullName evidence="1">DUF3987 domain-containing protein</fullName>
    </submittedName>
</protein>
<proteinExistence type="predicted"/>
<sequence>MTKNIRRGELNYVKLLKDKNSLLDALTGMSPDGYAYLKGLLNYTGSSSWEGIKAVPPGSFLEDIIELFRCQTDIPLELPLVAVLCHVSGFLNAVGAQYEIGGSLQAPRLWIIALASSGSGKSYAIKTVGRWLSDASGNDAVPQLSGASSAAQFVANVAQCPRGIWFRDEFGQFMSQVQNLQYMEEIKDILLRAYSGDPIERKTKEVQIEVREHALTILGVTVEDTFEKQIGAESLVDGFAQRFNYIHAKADPERPLSKFPIYFENMDSPEIQVPFQRLRKTWLHLIGRNDLPDAVFRFDEDALQLFKVNFRSLFEEANIPASFFRRAMFSVFSYAVVFHVIAGRMGTTVGTESVSLALRMVALHLDHARQLLDGYGLSELEKVVRKVEVLQKRYVTQGRELKARDIISGVREIKTAGQAYSILDLLNG</sequence>